<dbReference type="InterPro" id="IPR016187">
    <property type="entry name" value="CTDL_fold"/>
</dbReference>
<dbReference type="KEGG" id="rhg:EXZ61_13535"/>
<evidence type="ECO:0000313" key="4">
    <source>
        <dbReference type="Proteomes" id="UP000317365"/>
    </source>
</evidence>
<dbReference type="InterPro" id="IPR011600">
    <property type="entry name" value="Pept_C14_caspase"/>
</dbReference>
<dbReference type="GO" id="GO:0006508">
    <property type="term" value="P:proteolysis"/>
    <property type="evidence" value="ECO:0007669"/>
    <property type="project" value="InterPro"/>
</dbReference>
<dbReference type="InterPro" id="IPR029030">
    <property type="entry name" value="Caspase-like_dom_sf"/>
</dbReference>
<reference evidence="4" key="2">
    <citation type="journal article" date="2020" name="Int. J. Syst. Evol. Microbiol.">
        <title>Genomic insights into a novel species Rhodoferax aquaticus sp. nov., isolated from freshwater.</title>
        <authorList>
            <person name="Li T."/>
            <person name="Zhuo Y."/>
            <person name="Jin C.Z."/>
            <person name="Wu X."/>
            <person name="Ko S.R."/>
            <person name="Jin F.J."/>
            <person name="Ahn C.Y."/>
            <person name="Oh H.M."/>
            <person name="Lee H.G."/>
            <person name="Jin L."/>
        </authorList>
    </citation>
    <scope>NUCLEOTIDE SEQUENCE [LARGE SCALE GENOMIC DNA]</scope>
    <source>
        <strain evidence="4">Gr-4</strain>
    </source>
</reference>
<dbReference type="Proteomes" id="UP000317365">
    <property type="component" value="Chromosome"/>
</dbReference>
<dbReference type="SUPFAM" id="SSF52129">
    <property type="entry name" value="Caspase-like"/>
    <property type="match status" value="1"/>
</dbReference>
<feature type="signal peptide" evidence="1">
    <location>
        <begin position="1"/>
        <end position="21"/>
    </location>
</feature>
<dbReference type="PANTHER" id="PTHR22576:SF37">
    <property type="entry name" value="MUCOSA-ASSOCIATED LYMPHOID TISSUE LYMPHOMA TRANSLOCATION PROTEIN 1"/>
    <property type="match status" value="1"/>
</dbReference>
<evidence type="ECO:0000256" key="1">
    <source>
        <dbReference type="SAM" id="SignalP"/>
    </source>
</evidence>
<dbReference type="Gene3D" id="3.40.50.1460">
    <property type="match status" value="1"/>
</dbReference>
<dbReference type="InterPro" id="IPR001309">
    <property type="entry name" value="Pept_C14_p20"/>
</dbReference>
<gene>
    <name evidence="3" type="ORF">EXZ61_13535</name>
</gene>
<keyword evidence="4" id="KW-1185">Reference proteome</keyword>
<evidence type="ECO:0000313" key="3">
    <source>
        <dbReference type="EMBL" id="QDL55107.1"/>
    </source>
</evidence>
<dbReference type="EMBL" id="CP036282">
    <property type="protein sequence ID" value="QDL55107.1"/>
    <property type="molecule type" value="Genomic_DNA"/>
</dbReference>
<dbReference type="Pfam" id="PF03781">
    <property type="entry name" value="FGE-sulfatase"/>
    <property type="match status" value="1"/>
</dbReference>
<dbReference type="InterPro" id="IPR052039">
    <property type="entry name" value="Caspase-related_regulators"/>
</dbReference>
<feature type="domain" description="Caspase family p20" evidence="2">
    <location>
        <begin position="25"/>
        <end position="154"/>
    </location>
</feature>
<feature type="chain" id="PRO_5021975542" description="Caspase family p20 domain-containing protein" evidence="1">
    <location>
        <begin position="22"/>
        <end position="577"/>
    </location>
</feature>
<dbReference type="Gene3D" id="3.90.1580.10">
    <property type="entry name" value="paralog of FGE (formylglycine-generating enzyme)"/>
    <property type="match status" value="1"/>
</dbReference>
<dbReference type="AlphaFoldDB" id="A0A515ER18"/>
<protein>
    <recommendedName>
        <fullName evidence="2">Caspase family p20 domain-containing protein</fullName>
    </recommendedName>
</protein>
<dbReference type="RefSeq" id="WP_142812267.1">
    <property type="nucleotide sequence ID" value="NZ_CP036282.1"/>
</dbReference>
<reference evidence="4" key="1">
    <citation type="submission" date="2019-02" db="EMBL/GenBank/DDBJ databases">
        <title>Complete genome sequence of Rhodoferax sp. Gr-4.</title>
        <authorList>
            <person name="Jin L."/>
        </authorList>
    </citation>
    <scope>NUCLEOTIDE SEQUENCE [LARGE SCALE GENOMIC DNA]</scope>
    <source>
        <strain evidence="4">Gr-4</strain>
    </source>
</reference>
<dbReference type="InterPro" id="IPR005532">
    <property type="entry name" value="SUMF_dom"/>
</dbReference>
<dbReference type="InterPro" id="IPR042095">
    <property type="entry name" value="SUMF_sf"/>
</dbReference>
<dbReference type="GO" id="GO:0004197">
    <property type="term" value="F:cysteine-type endopeptidase activity"/>
    <property type="evidence" value="ECO:0007669"/>
    <property type="project" value="InterPro"/>
</dbReference>
<dbReference type="PANTHER" id="PTHR22576">
    <property type="entry name" value="MUCOSA ASSOCIATED LYMPHOID TISSUE LYMPHOMA TRANSLOCATION PROTEIN 1/PARACASPASE"/>
    <property type="match status" value="1"/>
</dbReference>
<dbReference type="PROSITE" id="PS50208">
    <property type="entry name" value="CASPASE_P20"/>
    <property type="match status" value="1"/>
</dbReference>
<name>A0A515ER18_9BURK</name>
<evidence type="ECO:0000259" key="2">
    <source>
        <dbReference type="PROSITE" id="PS50208"/>
    </source>
</evidence>
<dbReference type="SUPFAM" id="SSF56436">
    <property type="entry name" value="C-type lectin-like"/>
    <property type="match status" value="1"/>
</dbReference>
<accession>A0A515ER18</accession>
<dbReference type="Pfam" id="PF00656">
    <property type="entry name" value="Peptidase_C14"/>
    <property type="match status" value="1"/>
</dbReference>
<organism evidence="3 4">
    <name type="scientific">Rhodoferax aquaticus</name>
    <dbReference type="NCBI Taxonomy" id="2527691"/>
    <lineage>
        <taxon>Bacteria</taxon>
        <taxon>Pseudomonadati</taxon>
        <taxon>Pseudomonadota</taxon>
        <taxon>Betaproteobacteria</taxon>
        <taxon>Burkholderiales</taxon>
        <taxon>Comamonadaceae</taxon>
        <taxon>Rhodoferax</taxon>
    </lineage>
</organism>
<proteinExistence type="predicted"/>
<keyword evidence="1" id="KW-0732">Signal</keyword>
<sequence>MNIFYKLIAYTFFLASHFCWAQPIEARVALVIGNSSYKNAPLKNPANDSHDMAKKLGSLGFYVVERKDLTIRQIGATLREFGSKLTPGGVALVFYAGHGLQIKGKNYFPAVDADINGEEDVPNQSLSTEQIMDTLADAKTRLNLVFLDACRDNPFARGFRSSSRGLSRESAPSGTLVSFATRPGSVASDGDGRNGLYTGVLLREMANVNMPIEQLLKKVVGGVKQASANQQEPWMEGSIEGDFCFALCGPDGSSSADDHALWGYVKDSNNISDFNSYIEKFPAGLFVAIAKNRVLALERINLDRLQTLNKSAASSTEPPSKYIVQPSSKPKENLVFLEESTKNSWSNKTIKDCFECPEVVLLSGGKYVMGVDDGSNAAPAHTVTVGAFGIGKIEVTQSQWQYIMGSNPSRFKTVGVDLPVENISWNDAKTFVKKLSAKTGKKYRLPTEAEWEYSARANALGKWSYGDDEDRLGEFAWYGANSGGMSHPVSQKRPNNFGLFDMYGNVEEWVEDCYHPDYADAPTDGTAWLIDCKSDYRVRRGGSWGYDAKEMLASSRSHAAPGFARHYLGIRVARDLN</sequence>